<keyword evidence="11 15" id="KW-0456">Lyase</keyword>
<dbReference type="EC" id="4.2.99.18" evidence="15"/>
<evidence type="ECO:0000256" key="11">
    <source>
        <dbReference type="ARBA" id="ARBA00023239"/>
    </source>
</evidence>
<comment type="cofactor">
    <cofactor evidence="15">
        <name>Zn(2+)</name>
        <dbReference type="ChEBI" id="CHEBI:29105"/>
    </cofactor>
    <text evidence="15">Binds 1 zinc ion per subunit.</text>
</comment>
<keyword evidence="5 15" id="KW-0227">DNA damage</keyword>
<dbReference type="Proteomes" id="UP000051804">
    <property type="component" value="Unassembled WGS sequence"/>
</dbReference>
<accession>A0A0R1JTF8</accession>
<keyword evidence="19" id="KW-1185">Reference proteome</keyword>
<dbReference type="PROSITE" id="PS01242">
    <property type="entry name" value="ZF_FPG_1"/>
    <property type="match status" value="1"/>
</dbReference>
<dbReference type="OrthoDB" id="9800855at2"/>
<feature type="binding site" evidence="15">
    <location>
        <position position="155"/>
    </location>
    <ligand>
        <name>DNA</name>
        <dbReference type="ChEBI" id="CHEBI:16991"/>
    </ligand>
</feature>
<keyword evidence="8 15" id="KW-0862">Zinc</keyword>
<comment type="catalytic activity">
    <reaction evidence="14 15">
        <text>2'-deoxyribonucleotide-(2'-deoxyribose 5'-phosphate)-2'-deoxyribonucleotide-DNA = a 3'-end 2'-deoxyribonucleotide-(2,3-dehydro-2,3-deoxyribose 5'-phosphate)-DNA + a 5'-end 5'-phospho-2'-deoxyribonucleoside-DNA + H(+)</text>
        <dbReference type="Rhea" id="RHEA:66592"/>
        <dbReference type="Rhea" id="RHEA-COMP:13180"/>
        <dbReference type="Rhea" id="RHEA-COMP:16897"/>
        <dbReference type="Rhea" id="RHEA-COMP:17067"/>
        <dbReference type="ChEBI" id="CHEBI:15378"/>
        <dbReference type="ChEBI" id="CHEBI:136412"/>
        <dbReference type="ChEBI" id="CHEBI:157695"/>
        <dbReference type="ChEBI" id="CHEBI:167181"/>
        <dbReference type="EC" id="4.2.99.18"/>
    </reaction>
</comment>
<dbReference type="NCBIfam" id="NF002211">
    <property type="entry name" value="PRK01103.1"/>
    <property type="match status" value="1"/>
</dbReference>
<dbReference type="InterPro" id="IPR020629">
    <property type="entry name" value="FPG_Glyclase"/>
</dbReference>
<dbReference type="PROSITE" id="PS51068">
    <property type="entry name" value="FPG_CAT"/>
    <property type="match status" value="1"/>
</dbReference>
<dbReference type="GO" id="GO:0003690">
    <property type="term" value="F:double-stranded DNA binding"/>
    <property type="evidence" value="ECO:0007669"/>
    <property type="project" value="UniProtKB-ARBA"/>
</dbReference>
<dbReference type="GO" id="GO:0008270">
    <property type="term" value="F:zinc ion binding"/>
    <property type="evidence" value="ECO:0007669"/>
    <property type="project" value="UniProtKB-UniRule"/>
</dbReference>
<dbReference type="GO" id="GO:0003684">
    <property type="term" value="F:damaged DNA binding"/>
    <property type="evidence" value="ECO:0007669"/>
    <property type="project" value="InterPro"/>
</dbReference>
<dbReference type="InterPro" id="IPR035937">
    <property type="entry name" value="FPG_N"/>
</dbReference>
<dbReference type="Pfam" id="PF06827">
    <property type="entry name" value="zf-FPG_IleRS"/>
    <property type="match status" value="1"/>
</dbReference>
<evidence type="ECO:0000256" key="2">
    <source>
        <dbReference type="ARBA" id="ARBA00009409"/>
    </source>
</evidence>
<feature type="active site" description="Schiff-base intermediate with DNA" evidence="15">
    <location>
        <position position="2"/>
    </location>
</feature>
<dbReference type="SUPFAM" id="SSF46946">
    <property type="entry name" value="S13-like H2TH domain"/>
    <property type="match status" value="1"/>
</dbReference>
<evidence type="ECO:0000256" key="6">
    <source>
        <dbReference type="ARBA" id="ARBA00022771"/>
    </source>
</evidence>
<evidence type="ECO:0000256" key="3">
    <source>
        <dbReference type="ARBA" id="ARBA00011245"/>
    </source>
</evidence>
<evidence type="ECO:0000259" key="17">
    <source>
        <dbReference type="PROSITE" id="PS51068"/>
    </source>
</evidence>
<keyword evidence="13 15" id="KW-0326">Glycosidase</keyword>
<evidence type="ECO:0000256" key="10">
    <source>
        <dbReference type="ARBA" id="ARBA00023204"/>
    </source>
</evidence>
<gene>
    <name evidence="15" type="primary">mutM</name>
    <name evidence="15" type="synonym">fpg</name>
    <name evidence="18" type="ORF">FD02_GL000014</name>
</gene>
<dbReference type="FunFam" id="1.10.8.50:FF:000003">
    <property type="entry name" value="Formamidopyrimidine-DNA glycosylase"/>
    <property type="match status" value="1"/>
</dbReference>
<dbReference type="Gene3D" id="1.10.8.50">
    <property type="match status" value="1"/>
</dbReference>
<keyword evidence="9 15" id="KW-0238">DNA-binding</keyword>
<sequence>MPELPEVENVRLSLLPLIQGKTITAIGTNWEKILTGGLAHFQQTLVGHTVTGLDRRGKYLLFRFDHGVTMVSHLRMEGKYQVVPYPTVPFGRFAHVWFTFSDDSQLRYHDMRKFGRMQLIATGQEYLVSGLSSLGPEPTPAQFDLAAFAAKLKARKAPIKSVLLDQTVVAGVGNIYADETLWQARVNPQQPACTLKKTEIAALHDAIIAVLAQSIQLGGTSVHTFVDATGARGGFQDRLHVYERQGEPCDRCGTDIVKIKVGQRGTHYCPKCQPLRKRVIR</sequence>
<dbReference type="HAMAP" id="MF_00103">
    <property type="entry name" value="Fapy_DNA_glycosyl"/>
    <property type="match status" value="1"/>
</dbReference>
<feature type="domain" description="Formamidopyrimidine-DNA glycosylase catalytic" evidence="17">
    <location>
        <begin position="2"/>
        <end position="115"/>
    </location>
</feature>
<comment type="caution">
    <text evidence="15">Lacks conserved residue(s) required for the propagation of feature annotation.</text>
</comment>
<dbReference type="InterPro" id="IPR010663">
    <property type="entry name" value="Znf_FPG/IleRS"/>
</dbReference>
<keyword evidence="12 15" id="KW-0511">Multifunctional enzyme</keyword>
<organism evidence="18 19">
    <name type="scientific">Lacticaseibacillus nasuensis JCM 17158</name>
    <dbReference type="NCBI Taxonomy" id="1291734"/>
    <lineage>
        <taxon>Bacteria</taxon>
        <taxon>Bacillati</taxon>
        <taxon>Bacillota</taxon>
        <taxon>Bacilli</taxon>
        <taxon>Lactobacillales</taxon>
        <taxon>Lactobacillaceae</taxon>
        <taxon>Lacticaseibacillus</taxon>
    </lineage>
</organism>
<keyword evidence="6 15" id="KW-0863">Zinc-finger</keyword>
<feature type="active site" description="Proton donor; for beta-elimination activity" evidence="15">
    <location>
        <position position="58"/>
    </location>
</feature>
<feature type="active site" description="Proton donor" evidence="15">
    <location>
        <position position="3"/>
    </location>
</feature>
<feature type="domain" description="FPG-type" evidence="16">
    <location>
        <begin position="240"/>
        <end position="274"/>
    </location>
</feature>
<proteinExistence type="inferred from homology"/>
<evidence type="ECO:0000256" key="12">
    <source>
        <dbReference type="ARBA" id="ARBA00023268"/>
    </source>
</evidence>
<evidence type="ECO:0000256" key="9">
    <source>
        <dbReference type="ARBA" id="ARBA00023125"/>
    </source>
</evidence>
<dbReference type="PANTHER" id="PTHR22993">
    <property type="entry name" value="FORMAMIDOPYRIMIDINE-DNA GLYCOSYLASE"/>
    <property type="match status" value="1"/>
</dbReference>
<comment type="caution">
    <text evidence="18">The sequence shown here is derived from an EMBL/GenBank/DDBJ whole genome shotgun (WGS) entry which is preliminary data.</text>
</comment>
<evidence type="ECO:0000256" key="14">
    <source>
        <dbReference type="ARBA" id="ARBA00044632"/>
    </source>
</evidence>
<dbReference type="PATRIC" id="fig|1291734.4.peg.16"/>
<dbReference type="InterPro" id="IPR012319">
    <property type="entry name" value="FPG_cat"/>
</dbReference>
<dbReference type="EC" id="3.2.2.23" evidence="15"/>
<dbReference type="Pfam" id="PF06831">
    <property type="entry name" value="H2TH"/>
    <property type="match status" value="1"/>
</dbReference>
<dbReference type="NCBIfam" id="TIGR00577">
    <property type="entry name" value="fpg"/>
    <property type="match status" value="1"/>
</dbReference>
<name>A0A0R1JTF8_9LACO</name>
<comment type="similarity">
    <text evidence="2 15">Belongs to the FPG family.</text>
</comment>
<evidence type="ECO:0000256" key="7">
    <source>
        <dbReference type="ARBA" id="ARBA00022801"/>
    </source>
</evidence>
<dbReference type="Gene3D" id="3.20.190.10">
    <property type="entry name" value="MutM-like, N-terminal"/>
    <property type="match status" value="1"/>
</dbReference>
<keyword evidence="7 15" id="KW-0378">Hydrolase</keyword>
<evidence type="ECO:0000256" key="5">
    <source>
        <dbReference type="ARBA" id="ARBA00022763"/>
    </source>
</evidence>
<evidence type="ECO:0000256" key="13">
    <source>
        <dbReference type="ARBA" id="ARBA00023295"/>
    </source>
</evidence>
<evidence type="ECO:0000256" key="8">
    <source>
        <dbReference type="ARBA" id="ARBA00022833"/>
    </source>
</evidence>
<keyword evidence="10 15" id="KW-0234">DNA repair</keyword>
<dbReference type="InterPro" id="IPR000214">
    <property type="entry name" value="Znf_DNA_glyclase/AP_lyase"/>
</dbReference>
<evidence type="ECO:0000259" key="16">
    <source>
        <dbReference type="PROSITE" id="PS51066"/>
    </source>
</evidence>
<dbReference type="STRING" id="1291734.FD02_GL000014"/>
<feature type="binding site" evidence="15">
    <location>
        <position position="112"/>
    </location>
    <ligand>
        <name>DNA</name>
        <dbReference type="ChEBI" id="CHEBI:16991"/>
    </ligand>
</feature>
<dbReference type="CDD" id="cd08966">
    <property type="entry name" value="EcFpg-like_N"/>
    <property type="match status" value="1"/>
</dbReference>
<evidence type="ECO:0000256" key="4">
    <source>
        <dbReference type="ARBA" id="ARBA00022723"/>
    </source>
</evidence>
<dbReference type="SMART" id="SM00898">
    <property type="entry name" value="Fapy_DNA_glyco"/>
    <property type="match status" value="1"/>
</dbReference>
<comment type="subunit">
    <text evidence="3 15">Monomer.</text>
</comment>
<evidence type="ECO:0000313" key="18">
    <source>
        <dbReference type="EMBL" id="KRK70834.1"/>
    </source>
</evidence>
<dbReference type="EMBL" id="AZDJ01000030">
    <property type="protein sequence ID" value="KRK70834.1"/>
    <property type="molecule type" value="Genomic_DNA"/>
</dbReference>
<dbReference type="PANTHER" id="PTHR22993:SF9">
    <property type="entry name" value="FORMAMIDOPYRIMIDINE-DNA GLYCOSYLASE"/>
    <property type="match status" value="1"/>
</dbReference>
<dbReference type="Pfam" id="PF01149">
    <property type="entry name" value="Fapy_DNA_glyco"/>
    <property type="match status" value="1"/>
</dbReference>
<comment type="catalytic activity">
    <reaction evidence="1 15">
        <text>Hydrolysis of DNA containing ring-opened 7-methylguanine residues, releasing 2,6-diamino-4-hydroxy-5-(N-methyl)formamidopyrimidine.</text>
        <dbReference type="EC" id="3.2.2.23"/>
    </reaction>
</comment>
<comment type="function">
    <text evidence="15">Involved in base excision repair of DNA damaged by oxidation or by mutagenic agents. Acts as DNA glycosylase that recognizes and removes damaged bases. Has a preference for oxidized purines, such as 7,8-dihydro-8-oxoguanine (8-oxoG). Has AP (apurinic/apyrimidinic) lyase activity and introduces nicks in the DNA strand. Cleaves the DNA backbone by beta-delta elimination to generate a single-strand break at the site of the removed base with both 3'- and 5'-phosphates.</text>
</comment>
<evidence type="ECO:0000256" key="15">
    <source>
        <dbReference type="HAMAP-Rule" id="MF_00103"/>
    </source>
</evidence>
<dbReference type="InterPro" id="IPR015887">
    <property type="entry name" value="DNA_glyclase_Znf_dom_DNA_BS"/>
</dbReference>
<dbReference type="InterPro" id="IPR010979">
    <property type="entry name" value="Ribosomal_uS13-like_H2TH"/>
</dbReference>
<dbReference type="GO" id="GO:0006284">
    <property type="term" value="P:base-excision repair"/>
    <property type="evidence" value="ECO:0007669"/>
    <property type="project" value="InterPro"/>
</dbReference>
<evidence type="ECO:0000313" key="19">
    <source>
        <dbReference type="Proteomes" id="UP000051804"/>
    </source>
</evidence>
<dbReference type="SUPFAM" id="SSF81624">
    <property type="entry name" value="N-terminal domain of MutM-like DNA repair proteins"/>
    <property type="match status" value="1"/>
</dbReference>
<dbReference type="SMART" id="SM01232">
    <property type="entry name" value="H2TH"/>
    <property type="match status" value="1"/>
</dbReference>
<dbReference type="AlphaFoldDB" id="A0A0R1JTF8"/>
<dbReference type="RefSeq" id="WP_056951487.1">
    <property type="nucleotide sequence ID" value="NZ_AZDJ01000030.1"/>
</dbReference>
<protein>
    <recommendedName>
        <fullName evidence="15">Formamidopyrimidine-DNA glycosylase</fullName>
        <shortName evidence="15">Fapy-DNA glycosylase</shortName>
        <ecNumber evidence="15">3.2.2.23</ecNumber>
    </recommendedName>
    <alternativeName>
        <fullName evidence="15">DNA-(apurinic or apyrimidinic site) lyase MutM</fullName>
        <shortName evidence="15">AP lyase MutM</shortName>
        <ecNumber evidence="15">4.2.99.18</ecNumber>
    </alternativeName>
</protein>
<dbReference type="PROSITE" id="PS51066">
    <property type="entry name" value="ZF_FPG_2"/>
    <property type="match status" value="1"/>
</dbReference>
<evidence type="ECO:0000256" key="1">
    <source>
        <dbReference type="ARBA" id="ARBA00001668"/>
    </source>
</evidence>
<dbReference type="GO" id="GO:0034039">
    <property type="term" value="F:8-oxo-7,8-dihydroguanine DNA N-glycosylase activity"/>
    <property type="evidence" value="ECO:0007669"/>
    <property type="project" value="TreeGrafter"/>
</dbReference>
<keyword evidence="4 15" id="KW-0479">Metal-binding</keyword>
<reference evidence="18 19" key="1">
    <citation type="journal article" date="2015" name="Genome Announc.">
        <title>Expanding the biotechnology potential of lactobacilli through comparative genomics of 213 strains and associated genera.</title>
        <authorList>
            <person name="Sun Z."/>
            <person name="Harris H.M."/>
            <person name="McCann A."/>
            <person name="Guo C."/>
            <person name="Argimon S."/>
            <person name="Zhang W."/>
            <person name="Yang X."/>
            <person name="Jeffery I.B."/>
            <person name="Cooney J.C."/>
            <person name="Kagawa T.F."/>
            <person name="Liu W."/>
            <person name="Song Y."/>
            <person name="Salvetti E."/>
            <person name="Wrobel A."/>
            <person name="Rasinkangas P."/>
            <person name="Parkhill J."/>
            <person name="Rea M.C."/>
            <person name="O'Sullivan O."/>
            <person name="Ritari J."/>
            <person name="Douillard F.P."/>
            <person name="Paul Ross R."/>
            <person name="Yang R."/>
            <person name="Briner A.E."/>
            <person name="Felis G.E."/>
            <person name="de Vos W.M."/>
            <person name="Barrangou R."/>
            <person name="Klaenhammer T.R."/>
            <person name="Caufield P.W."/>
            <person name="Cui Y."/>
            <person name="Zhang H."/>
            <person name="O'Toole P.W."/>
        </authorList>
    </citation>
    <scope>NUCLEOTIDE SEQUENCE [LARGE SCALE GENOMIC DNA]</scope>
    <source>
        <strain evidence="18 19">JCM 17158</strain>
    </source>
</reference>
<feature type="active site" description="Proton donor; for delta-elimination activity" evidence="15">
    <location>
        <position position="264"/>
    </location>
</feature>
<dbReference type="InterPro" id="IPR015886">
    <property type="entry name" value="H2TH_FPG"/>
</dbReference>
<dbReference type="SUPFAM" id="SSF57716">
    <property type="entry name" value="Glucocorticoid receptor-like (DNA-binding domain)"/>
    <property type="match status" value="1"/>
</dbReference>
<dbReference type="GO" id="GO:0140078">
    <property type="term" value="F:class I DNA-(apurinic or apyrimidinic site) endonuclease activity"/>
    <property type="evidence" value="ECO:0007669"/>
    <property type="project" value="UniProtKB-EC"/>
</dbReference>